<dbReference type="InterPro" id="IPR004087">
    <property type="entry name" value="KH_dom"/>
</dbReference>
<dbReference type="EMBL" id="JACEFO010002757">
    <property type="protein sequence ID" value="KAF8649540.1"/>
    <property type="molecule type" value="Genomic_DNA"/>
</dbReference>
<dbReference type="SUPFAM" id="SSF54791">
    <property type="entry name" value="Eukaryotic type KH-domain (KH-domain type I)"/>
    <property type="match status" value="5"/>
</dbReference>
<evidence type="ECO:0000256" key="3">
    <source>
        <dbReference type="SAM" id="MobiDB-lite"/>
    </source>
</evidence>
<feature type="domain" description="K Homology" evidence="4">
    <location>
        <begin position="721"/>
        <end position="790"/>
    </location>
</feature>
<dbReference type="OrthoDB" id="442947at2759"/>
<proteinExistence type="predicted"/>
<evidence type="ECO:0000259" key="4">
    <source>
        <dbReference type="SMART" id="SM00322"/>
    </source>
</evidence>
<dbReference type="AlphaFoldDB" id="A0A835A5V0"/>
<feature type="domain" description="K Homology" evidence="4">
    <location>
        <begin position="472"/>
        <end position="545"/>
    </location>
</feature>
<dbReference type="CDD" id="cd22459">
    <property type="entry name" value="KH-I_PEPPER_rpt1_like"/>
    <property type="match status" value="2"/>
</dbReference>
<keyword evidence="6" id="KW-1185">Reference proteome</keyword>
<dbReference type="InterPro" id="IPR036612">
    <property type="entry name" value="KH_dom_type_1_sf"/>
</dbReference>
<dbReference type="GO" id="GO:0003723">
    <property type="term" value="F:RNA binding"/>
    <property type="evidence" value="ECO:0007669"/>
    <property type="project" value="UniProtKB-UniRule"/>
</dbReference>
<feature type="compositionally biased region" description="Basic and acidic residues" evidence="3">
    <location>
        <begin position="120"/>
        <end position="206"/>
    </location>
</feature>
<reference evidence="5" key="1">
    <citation type="submission" date="2020-07" db="EMBL/GenBank/DDBJ databases">
        <title>Genome sequence and genetic diversity analysis of an under-domesticated orphan crop, white fonio (Digitaria exilis).</title>
        <authorList>
            <person name="Bennetzen J.L."/>
            <person name="Chen S."/>
            <person name="Ma X."/>
            <person name="Wang X."/>
            <person name="Yssel A.E.J."/>
            <person name="Chaluvadi S.R."/>
            <person name="Johnson M."/>
            <person name="Gangashetty P."/>
            <person name="Hamidou F."/>
            <person name="Sanogo M.D."/>
            <person name="Zwaenepoel A."/>
            <person name="Wallace J."/>
            <person name="Van De Peer Y."/>
            <person name="Van Deynze A."/>
        </authorList>
    </citation>
    <scope>NUCLEOTIDE SEQUENCE</scope>
    <source>
        <tissue evidence="5">Leaves</tissue>
    </source>
</reference>
<feature type="domain" description="K Homology" evidence="4">
    <location>
        <begin position="271"/>
        <end position="394"/>
    </location>
</feature>
<feature type="domain" description="K Homology" evidence="4">
    <location>
        <begin position="556"/>
        <end position="631"/>
    </location>
</feature>
<accession>A0A835A5V0</accession>
<dbReference type="PROSITE" id="PS50084">
    <property type="entry name" value="KH_TYPE_1"/>
    <property type="match status" value="4"/>
</dbReference>
<keyword evidence="2" id="KW-0694">RNA-binding</keyword>
<gene>
    <name evidence="5" type="ORF">HU200_064297</name>
</gene>
<evidence type="ECO:0000313" key="5">
    <source>
        <dbReference type="EMBL" id="KAF8649540.1"/>
    </source>
</evidence>
<name>A0A835A5V0_9POAL</name>
<feature type="region of interest" description="Disordered" evidence="3">
    <location>
        <begin position="95"/>
        <end position="222"/>
    </location>
</feature>
<dbReference type="Gene3D" id="3.30.1370.10">
    <property type="entry name" value="K Homology domain, type 1"/>
    <property type="match status" value="2"/>
</dbReference>
<comment type="caution">
    <text evidence="5">The sequence shown here is derived from an EMBL/GenBank/DDBJ whole genome shotgun (WGS) entry which is preliminary data.</text>
</comment>
<evidence type="ECO:0000256" key="1">
    <source>
        <dbReference type="ARBA" id="ARBA00022737"/>
    </source>
</evidence>
<feature type="domain" description="K Homology" evidence="4">
    <location>
        <begin position="43"/>
        <end position="149"/>
    </location>
</feature>
<sequence>MASRMTPSKRPFQKNSSDHNGRGKWQKTKNSSAHKSQPKIEPGVPIFRILCPASKSGNVIGKKGGIIAKIRQETGVKIRVDKAVLDCNERVIFISAKDDEASSEHGGENGRGVAVSAGGVHEKDKVTIKEEKDDQEENHCKEEKHDLERDHSNEEKDDAERDDSKEQKDDSEKENSKEDKDDDSQKGHIKEEKDDDSEKGHIIKEEKDDEKDALEKDHIKEEKDGTFVAKEMKSEPERVVPSALKAVLFVLDRIFAAEDDNETGDASGASTSVSLRLLVLYSQAGWLLGKGGSVVKQMSADNGCEIRVLKDKLPVCALPNDRLCQVIFQDWNSLPCSIKLFPVIFFFDHVVRSFNTYFKYLLLLLVFVDTSFKQITGELDSVRKGLNAVAELLLVHPPKETDVVAGFNSSGSSSHSLFSKPDGFPSGMQSNFHIPLQGPPQANGPFDRQPNVPPFPIVPEAPVHDHASVPIEPLSFRLMCSKDKVGSIIGKGGNTVRATQNDTGCEIKVQETVPKTDDRIISISGPAHPGDGISPAQNAILHVQRKLMLPASDKEGPAMCRLIISPNQVGCLMGKGGSVIAEMRKLSGAFIIVLSKDKVPRGVPEHDEVIQISGGCDAIQEALMQITARLRNHLFRDRMPAMGPNMRPPFGSLDSQFGPYAGNHESPSMFHKDFMGRQLDGISAPWTVKGMRDVSDTSDIPGTGHREFGGFSGPGQSSMMPNLTVEVLVPRLVIPALCTDGGCLDRIREFSEAKITVAEPIVDAMDTTVLISGTPDQMHAARSLVQAFIISESFAT</sequence>
<dbReference type="Gene3D" id="3.30.310.210">
    <property type="match status" value="2"/>
</dbReference>
<evidence type="ECO:0000313" key="6">
    <source>
        <dbReference type="Proteomes" id="UP000636709"/>
    </source>
</evidence>
<feature type="compositionally biased region" description="Basic and acidic residues" evidence="3">
    <location>
        <begin position="96"/>
        <end position="108"/>
    </location>
</feature>
<dbReference type="InterPro" id="IPR004088">
    <property type="entry name" value="KH_dom_type_1"/>
</dbReference>
<protein>
    <recommendedName>
        <fullName evidence="4">K Homology domain-containing protein</fullName>
    </recommendedName>
</protein>
<feature type="region of interest" description="Disordered" evidence="3">
    <location>
        <begin position="1"/>
        <end position="43"/>
    </location>
</feature>
<keyword evidence="1" id="KW-0677">Repeat</keyword>
<dbReference type="CDD" id="cd22460">
    <property type="entry name" value="KH-I_PEPPER_rpt2_like"/>
    <property type="match status" value="1"/>
</dbReference>
<dbReference type="SMART" id="SM00322">
    <property type="entry name" value="KH"/>
    <property type="match status" value="5"/>
</dbReference>
<feature type="compositionally biased region" description="Basic and acidic residues" evidence="3">
    <location>
        <begin position="213"/>
        <end position="222"/>
    </location>
</feature>
<dbReference type="PANTHER" id="PTHR10288">
    <property type="entry name" value="KH DOMAIN CONTAINING RNA BINDING PROTEIN"/>
    <property type="match status" value="1"/>
</dbReference>
<dbReference type="Pfam" id="PF00013">
    <property type="entry name" value="KH_1"/>
    <property type="match status" value="5"/>
</dbReference>
<dbReference type="Proteomes" id="UP000636709">
    <property type="component" value="Unassembled WGS sequence"/>
</dbReference>
<evidence type="ECO:0000256" key="2">
    <source>
        <dbReference type="PROSITE-ProRule" id="PRU00117"/>
    </source>
</evidence>
<organism evidence="5 6">
    <name type="scientific">Digitaria exilis</name>
    <dbReference type="NCBI Taxonomy" id="1010633"/>
    <lineage>
        <taxon>Eukaryota</taxon>
        <taxon>Viridiplantae</taxon>
        <taxon>Streptophyta</taxon>
        <taxon>Embryophyta</taxon>
        <taxon>Tracheophyta</taxon>
        <taxon>Spermatophyta</taxon>
        <taxon>Magnoliopsida</taxon>
        <taxon>Liliopsida</taxon>
        <taxon>Poales</taxon>
        <taxon>Poaceae</taxon>
        <taxon>PACMAD clade</taxon>
        <taxon>Panicoideae</taxon>
        <taxon>Panicodae</taxon>
        <taxon>Paniceae</taxon>
        <taxon>Anthephorinae</taxon>
        <taxon>Digitaria</taxon>
    </lineage>
</organism>